<reference evidence="1 2" key="1">
    <citation type="submission" date="2021-01" db="EMBL/GenBank/DDBJ databases">
        <title>Adiantum capillus-veneris genome.</title>
        <authorList>
            <person name="Fang Y."/>
            <person name="Liao Q."/>
        </authorList>
    </citation>
    <scope>NUCLEOTIDE SEQUENCE [LARGE SCALE GENOMIC DNA]</scope>
    <source>
        <strain evidence="1">H3</strain>
        <tissue evidence="1">Leaf</tissue>
    </source>
</reference>
<dbReference type="EMBL" id="JABFUD020000005">
    <property type="protein sequence ID" value="KAI5079941.1"/>
    <property type="molecule type" value="Genomic_DNA"/>
</dbReference>
<protein>
    <submittedName>
        <fullName evidence="1">Uncharacterized protein</fullName>
    </submittedName>
</protein>
<sequence length="114" mass="12759">MWTRRLFSRIPSSASPLWKQAASNPSLVIFECPSRHPLFQPDVVLLHLNILLPALDSIGCEDRGLEGGRLTSCRSLPCRYIQAALQVVLACALYLCYHFDVDNVNEGHTNDTSF</sequence>
<organism evidence="1 2">
    <name type="scientific">Adiantum capillus-veneris</name>
    <name type="common">Maidenhair fern</name>
    <dbReference type="NCBI Taxonomy" id="13818"/>
    <lineage>
        <taxon>Eukaryota</taxon>
        <taxon>Viridiplantae</taxon>
        <taxon>Streptophyta</taxon>
        <taxon>Embryophyta</taxon>
        <taxon>Tracheophyta</taxon>
        <taxon>Polypodiopsida</taxon>
        <taxon>Polypodiidae</taxon>
        <taxon>Polypodiales</taxon>
        <taxon>Pteridineae</taxon>
        <taxon>Pteridaceae</taxon>
        <taxon>Vittarioideae</taxon>
        <taxon>Adiantum</taxon>
    </lineage>
</organism>
<dbReference type="Proteomes" id="UP000886520">
    <property type="component" value="Chromosome 5"/>
</dbReference>
<comment type="caution">
    <text evidence="1">The sequence shown here is derived from an EMBL/GenBank/DDBJ whole genome shotgun (WGS) entry which is preliminary data.</text>
</comment>
<keyword evidence="2" id="KW-1185">Reference proteome</keyword>
<accession>A0A9D4V5Z5</accession>
<evidence type="ECO:0000313" key="2">
    <source>
        <dbReference type="Proteomes" id="UP000886520"/>
    </source>
</evidence>
<name>A0A9D4V5Z5_ADICA</name>
<evidence type="ECO:0000313" key="1">
    <source>
        <dbReference type="EMBL" id="KAI5079941.1"/>
    </source>
</evidence>
<gene>
    <name evidence="1" type="ORF">GOP47_0005420</name>
</gene>
<dbReference type="AlphaFoldDB" id="A0A9D4V5Z5"/>
<proteinExistence type="predicted"/>